<dbReference type="EMBL" id="KZ819603">
    <property type="protein sequence ID" value="PWN35348.1"/>
    <property type="molecule type" value="Genomic_DNA"/>
</dbReference>
<dbReference type="InParanoid" id="A0A316VE54"/>
<keyword evidence="3" id="KW-1185">Reference proteome</keyword>
<proteinExistence type="predicted"/>
<evidence type="ECO:0000313" key="3">
    <source>
        <dbReference type="Proteomes" id="UP000245771"/>
    </source>
</evidence>
<evidence type="ECO:0000313" key="2">
    <source>
        <dbReference type="EMBL" id="PWN35348.1"/>
    </source>
</evidence>
<dbReference type="RefSeq" id="XP_025355650.1">
    <property type="nucleotide sequence ID" value="XM_025501717.1"/>
</dbReference>
<dbReference type="Proteomes" id="UP000245771">
    <property type="component" value="Unassembled WGS sequence"/>
</dbReference>
<accession>A0A316VE54</accession>
<dbReference type="GeneID" id="37023498"/>
<protein>
    <submittedName>
        <fullName evidence="2">Uncharacterized protein</fullName>
    </submittedName>
</protein>
<name>A0A316VE54_9BASI</name>
<feature type="chain" id="PRO_5016378779" evidence="1">
    <location>
        <begin position="22"/>
        <end position="279"/>
    </location>
</feature>
<keyword evidence="1" id="KW-0732">Signal</keyword>
<feature type="signal peptide" evidence="1">
    <location>
        <begin position="1"/>
        <end position="21"/>
    </location>
</feature>
<dbReference type="AlphaFoldDB" id="A0A316VE54"/>
<evidence type="ECO:0000256" key="1">
    <source>
        <dbReference type="SAM" id="SignalP"/>
    </source>
</evidence>
<dbReference type="OrthoDB" id="10337940at2759"/>
<gene>
    <name evidence="2" type="ORF">FA14DRAFT_189328</name>
</gene>
<sequence>MHSYLVFLLSAVSLTFSSALAAQSWPPGGFDAPKNFKAFPSRDRCRLQVVFEREDRDYDYFVFGIYENAASPVWLPATEYADFTKWPITVVNGTAAEDRGEYPVSEGSLYTFTPLMVNICPKDAHGSKFLNKVFVKATTGGGGVPGKLAWQSDLIPVEGHPVPIGGVEITKVTATQEKDYNAIHGEEPPADVLVQWQLHSYKANDVEGFYVHVGPLTSDSKHIQAKFVKGGHATNATVTIEAYGKPDVGNTVYAAVSIKTKQGSFTDTASCPQQPVKIY</sequence>
<reference evidence="2 3" key="1">
    <citation type="journal article" date="2018" name="Mol. Biol. Evol.">
        <title>Broad Genomic Sampling Reveals a Smut Pathogenic Ancestry of the Fungal Clade Ustilaginomycotina.</title>
        <authorList>
            <person name="Kijpornyongpan T."/>
            <person name="Mondo S.J."/>
            <person name="Barry K."/>
            <person name="Sandor L."/>
            <person name="Lee J."/>
            <person name="Lipzen A."/>
            <person name="Pangilinan J."/>
            <person name="LaButti K."/>
            <person name="Hainaut M."/>
            <person name="Henrissat B."/>
            <person name="Grigoriev I.V."/>
            <person name="Spatafora J.W."/>
            <person name="Aime M.C."/>
        </authorList>
    </citation>
    <scope>NUCLEOTIDE SEQUENCE [LARGE SCALE GENOMIC DNA]</scope>
    <source>
        <strain evidence="2 3">MCA 3882</strain>
    </source>
</reference>
<organism evidence="2 3">
    <name type="scientific">Meira miltonrushii</name>
    <dbReference type="NCBI Taxonomy" id="1280837"/>
    <lineage>
        <taxon>Eukaryota</taxon>
        <taxon>Fungi</taxon>
        <taxon>Dikarya</taxon>
        <taxon>Basidiomycota</taxon>
        <taxon>Ustilaginomycotina</taxon>
        <taxon>Exobasidiomycetes</taxon>
        <taxon>Exobasidiales</taxon>
        <taxon>Brachybasidiaceae</taxon>
        <taxon>Meira</taxon>
    </lineage>
</organism>